<dbReference type="SUPFAM" id="SSF53041">
    <property type="entry name" value="Resolvase-like"/>
    <property type="match status" value="1"/>
</dbReference>
<dbReference type="Pfam" id="PF00239">
    <property type="entry name" value="Resolvase"/>
    <property type="match status" value="1"/>
</dbReference>
<dbReference type="CDD" id="cd03768">
    <property type="entry name" value="SR_ResInv"/>
    <property type="match status" value="1"/>
</dbReference>
<dbReference type="AlphaFoldDB" id="A0A1T4R616"/>
<evidence type="ECO:0000256" key="6">
    <source>
        <dbReference type="PROSITE-ProRule" id="PRU10137"/>
    </source>
</evidence>
<dbReference type="EMBL" id="FUWX01000044">
    <property type="protein sequence ID" value="SKA11353.1"/>
    <property type="molecule type" value="Genomic_DNA"/>
</dbReference>
<evidence type="ECO:0000256" key="5">
    <source>
        <dbReference type="PIRSR" id="PIRSR606118-50"/>
    </source>
</evidence>
<dbReference type="PROSITE" id="PS00397">
    <property type="entry name" value="RECOMBINASES_1"/>
    <property type="match status" value="1"/>
</dbReference>
<keyword evidence="4" id="KW-0233">DNA recombination</keyword>
<name>A0A1T4R616_9FUSO</name>
<reference evidence="8 9" key="1">
    <citation type="submission" date="2017-02" db="EMBL/GenBank/DDBJ databases">
        <authorList>
            <person name="Peterson S.W."/>
        </authorList>
    </citation>
    <scope>NUCLEOTIDE SEQUENCE [LARGE SCALE GENOMIC DNA]</scope>
    <source>
        <strain evidence="8 9">ATCC 700028</strain>
    </source>
</reference>
<proteinExistence type="inferred from homology"/>
<accession>A0A1T4R616</accession>
<evidence type="ECO:0000256" key="2">
    <source>
        <dbReference type="ARBA" id="ARBA00022908"/>
    </source>
</evidence>
<dbReference type="PANTHER" id="PTHR30461">
    <property type="entry name" value="DNA-INVERTASE FROM LAMBDOID PROPHAGE"/>
    <property type="match status" value="1"/>
</dbReference>
<dbReference type="Pfam" id="PF02796">
    <property type="entry name" value="HTH_7"/>
    <property type="match status" value="1"/>
</dbReference>
<feature type="active site" description="O-(5'-phospho-DNA)-serine intermediate" evidence="5 6">
    <location>
        <position position="9"/>
    </location>
</feature>
<evidence type="ECO:0000256" key="1">
    <source>
        <dbReference type="ARBA" id="ARBA00009913"/>
    </source>
</evidence>
<dbReference type="InterPro" id="IPR006119">
    <property type="entry name" value="Resolv_N"/>
</dbReference>
<evidence type="ECO:0000313" key="8">
    <source>
        <dbReference type="EMBL" id="SKA11353.1"/>
    </source>
</evidence>
<keyword evidence="2" id="KW-0229">DNA integration</keyword>
<evidence type="ECO:0000313" key="9">
    <source>
        <dbReference type="Proteomes" id="UP000191153"/>
    </source>
</evidence>
<sequence>MIKYYIRVSTVEQKLHRQLLAYKDADITYIDKTSGKDMNRPKLQEMLTNLLPKDIVVVKSLDRLSRNTMDLLEIVKQIQDKGATLKVLDKDIDTATPIGKFFLTVIGAVAELERENINKRIKEGIAIAKEQGKYKGRKKGSIELKGESLNRFKIFYKKGFNKTELSKEFKVSRSTIYRWEKVLKERNQI</sequence>
<gene>
    <name evidence="8" type="ORF">SAMN02745174_02585</name>
</gene>
<keyword evidence="3" id="KW-0238">DNA-binding</keyword>
<evidence type="ECO:0000256" key="3">
    <source>
        <dbReference type="ARBA" id="ARBA00023125"/>
    </source>
</evidence>
<evidence type="ECO:0000256" key="4">
    <source>
        <dbReference type="ARBA" id="ARBA00023172"/>
    </source>
</evidence>
<dbReference type="RefSeq" id="WP_078694987.1">
    <property type="nucleotide sequence ID" value="NZ_FUWX01000044.1"/>
</dbReference>
<evidence type="ECO:0000259" key="7">
    <source>
        <dbReference type="PROSITE" id="PS51736"/>
    </source>
</evidence>
<dbReference type="PROSITE" id="PS51736">
    <property type="entry name" value="RECOMBINASES_3"/>
    <property type="match status" value="1"/>
</dbReference>
<dbReference type="Gene3D" id="3.40.50.1390">
    <property type="entry name" value="Resolvase, N-terminal catalytic domain"/>
    <property type="match status" value="1"/>
</dbReference>
<dbReference type="GO" id="GO:0015074">
    <property type="term" value="P:DNA integration"/>
    <property type="evidence" value="ECO:0007669"/>
    <property type="project" value="UniProtKB-KW"/>
</dbReference>
<organism evidence="8 9">
    <name type="scientific">Cetobacterium ceti</name>
    <dbReference type="NCBI Taxonomy" id="180163"/>
    <lineage>
        <taxon>Bacteria</taxon>
        <taxon>Fusobacteriati</taxon>
        <taxon>Fusobacteriota</taxon>
        <taxon>Fusobacteriia</taxon>
        <taxon>Fusobacteriales</taxon>
        <taxon>Fusobacteriaceae</taxon>
        <taxon>Cetobacterium</taxon>
    </lineage>
</organism>
<dbReference type="SMART" id="SM00857">
    <property type="entry name" value="Resolvase"/>
    <property type="match status" value="1"/>
</dbReference>
<comment type="similarity">
    <text evidence="1">Belongs to the site-specific recombinase resolvase family.</text>
</comment>
<dbReference type="GO" id="GO:0003677">
    <property type="term" value="F:DNA binding"/>
    <property type="evidence" value="ECO:0007669"/>
    <property type="project" value="UniProtKB-KW"/>
</dbReference>
<keyword evidence="9" id="KW-1185">Reference proteome</keyword>
<dbReference type="Proteomes" id="UP000191153">
    <property type="component" value="Unassembled WGS sequence"/>
</dbReference>
<protein>
    <submittedName>
        <fullName evidence="8">Site-specific DNA recombinase</fullName>
    </submittedName>
</protein>
<dbReference type="OrthoDB" id="81716at2"/>
<dbReference type="PANTHER" id="PTHR30461:SF26">
    <property type="entry name" value="RESOLVASE HOMOLOG YNEB"/>
    <property type="match status" value="1"/>
</dbReference>
<feature type="domain" description="Resolvase/invertase-type recombinase catalytic" evidence="7">
    <location>
        <begin position="1"/>
        <end position="132"/>
    </location>
</feature>
<dbReference type="InterPro" id="IPR006118">
    <property type="entry name" value="Recombinase_CS"/>
</dbReference>
<dbReference type="InterPro" id="IPR036162">
    <property type="entry name" value="Resolvase-like_N_sf"/>
</dbReference>
<dbReference type="InterPro" id="IPR006120">
    <property type="entry name" value="Resolvase_HTH_dom"/>
</dbReference>
<dbReference type="GO" id="GO:0000150">
    <property type="term" value="F:DNA strand exchange activity"/>
    <property type="evidence" value="ECO:0007669"/>
    <property type="project" value="InterPro"/>
</dbReference>
<dbReference type="InterPro" id="IPR050639">
    <property type="entry name" value="SSR_resolvase"/>
</dbReference>
<dbReference type="STRING" id="180163.SAMN02745174_02585"/>